<dbReference type="EC" id="2.1.2.10" evidence="2"/>
<feature type="domain" description="Aminomethyltransferase C-terminal" evidence="9">
    <location>
        <begin position="282"/>
        <end position="349"/>
    </location>
</feature>
<feature type="domain" description="GCVT N-terminal" evidence="8">
    <location>
        <begin position="7"/>
        <end position="258"/>
    </location>
</feature>
<reference evidence="10" key="1">
    <citation type="submission" date="2020-10" db="EMBL/GenBank/DDBJ databases">
        <authorList>
            <person name="Gilroy R."/>
        </authorList>
    </citation>
    <scope>NUCLEOTIDE SEQUENCE</scope>
    <source>
        <strain evidence="10">18911</strain>
    </source>
</reference>
<sequence>MARRTPLYTKHIEAGGVMVDFGGYELPVRYTDGILAEHAAVRERAGLFDVSHMGEILVEGKATAYLEKLLSNRFSDMAPGKVRYSLMLYPEGGIVDDVLVYRRAEESYLVVVNAANREKDYLWMTEHAEGVTLTDASDETALLALQGPLTREILKGVNIPDKYYTFLENVDVFGINATVSRTGYTGEYGVEIFVKNADAEALWTKLSEKGAPYGLVPAGLGARDTLRLEAAMPLYGHELKREYFANEVALDFAVKTDKDDFIGREALLKHVPEYERIGAFVDGKGIAREGAPVFDESGEIGIVTSGTMSPTLGRAIAMLRVKKARTGGIYTEVRGRRLNLIETPLPFYKKKK</sequence>
<dbReference type="SUPFAM" id="SSF101790">
    <property type="entry name" value="Aminomethyltransferase beta-barrel domain"/>
    <property type="match status" value="1"/>
</dbReference>
<gene>
    <name evidence="10" type="primary">gcvT</name>
    <name evidence="10" type="ORF">IAB05_02010</name>
</gene>
<keyword evidence="4 10" id="KW-0808">Transferase</keyword>
<reference evidence="10" key="2">
    <citation type="journal article" date="2021" name="PeerJ">
        <title>Extensive microbial diversity within the chicken gut microbiome revealed by metagenomics and culture.</title>
        <authorList>
            <person name="Gilroy R."/>
            <person name="Ravi A."/>
            <person name="Getino M."/>
            <person name="Pursley I."/>
            <person name="Horton D.L."/>
            <person name="Alikhan N.F."/>
            <person name="Baker D."/>
            <person name="Gharbi K."/>
            <person name="Hall N."/>
            <person name="Watson M."/>
            <person name="Adriaenssens E.M."/>
            <person name="Foster-Nyarko E."/>
            <person name="Jarju S."/>
            <person name="Secka A."/>
            <person name="Antonio M."/>
            <person name="Oren A."/>
            <person name="Chaudhuri R.R."/>
            <person name="La Ragione R."/>
            <person name="Hildebrand F."/>
            <person name="Pallen M.J."/>
        </authorList>
    </citation>
    <scope>NUCLEOTIDE SEQUENCE</scope>
    <source>
        <strain evidence="10">18911</strain>
    </source>
</reference>
<evidence type="ECO:0000256" key="2">
    <source>
        <dbReference type="ARBA" id="ARBA00012616"/>
    </source>
</evidence>
<comment type="similarity">
    <text evidence="1">Belongs to the GcvT family.</text>
</comment>
<dbReference type="EMBL" id="DVNF01000065">
    <property type="protein sequence ID" value="HIU60148.1"/>
    <property type="molecule type" value="Genomic_DNA"/>
</dbReference>
<dbReference type="AlphaFoldDB" id="A0A9D1MGM5"/>
<dbReference type="InterPro" id="IPR027266">
    <property type="entry name" value="TrmE/GcvT-like"/>
</dbReference>
<dbReference type="InterPro" id="IPR006223">
    <property type="entry name" value="GcvT"/>
</dbReference>
<dbReference type="GO" id="GO:0008483">
    <property type="term" value="F:transaminase activity"/>
    <property type="evidence" value="ECO:0007669"/>
    <property type="project" value="UniProtKB-KW"/>
</dbReference>
<dbReference type="PANTHER" id="PTHR43757:SF2">
    <property type="entry name" value="AMINOMETHYLTRANSFERASE, MITOCHONDRIAL"/>
    <property type="match status" value="1"/>
</dbReference>
<dbReference type="PIRSF" id="PIRSF006487">
    <property type="entry name" value="GcvT"/>
    <property type="match status" value="1"/>
</dbReference>
<dbReference type="SUPFAM" id="SSF103025">
    <property type="entry name" value="Folate-binding domain"/>
    <property type="match status" value="1"/>
</dbReference>
<comment type="caution">
    <text evidence="10">The sequence shown here is derived from an EMBL/GenBank/DDBJ whole genome shotgun (WGS) entry which is preliminary data.</text>
</comment>
<dbReference type="PANTHER" id="PTHR43757">
    <property type="entry name" value="AMINOMETHYLTRANSFERASE"/>
    <property type="match status" value="1"/>
</dbReference>
<evidence type="ECO:0000256" key="4">
    <source>
        <dbReference type="ARBA" id="ARBA00022679"/>
    </source>
</evidence>
<dbReference type="GO" id="GO:0005960">
    <property type="term" value="C:glycine cleavage complex"/>
    <property type="evidence" value="ECO:0007669"/>
    <property type="project" value="InterPro"/>
</dbReference>
<dbReference type="InterPro" id="IPR029043">
    <property type="entry name" value="GcvT/YgfZ_C"/>
</dbReference>
<dbReference type="InterPro" id="IPR028896">
    <property type="entry name" value="GcvT/YgfZ/DmdA"/>
</dbReference>
<evidence type="ECO:0000256" key="7">
    <source>
        <dbReference type="PIRSR" id="PIRSR006487-1"/>
    </source>
</evidence>
<dbReference type="NCBIfam" id="TIGR00528">
    <property type="entry name" value="gcvT"/>
    <property type="match status" value="1"/>
</dbReference>
<dbReference type="InterPro" id="IPR013977">
    <property type="entry name" value="GcvT_C"/>
</dbReference>
<evidence type="ECO:0000256" key="6">
    <source>
        <dbReference type="ARBA" id="ARBA00047665"/>
    </source>
</evidence>
<dbReference type="Gene3D" id="3.30.1360.120">
    <property type="entry name" value="Probable tRNA modification gtpase trme, domain 1"/>
    <property type="match status" value="1"/>
</dbReference>
<name>A0A9D1MGM5_9FIRM</name>
<evidence type="ECO:0000256" key="5">
    <source>
        <dbReference type="ARBA" id="ARBA00031395"/>
    </source>
</evidence>
<dbReference type="NCBIfam" id="NF001567">
    <property type="entry name" value="PRK00389.1"/>
    <property type="match status" value="1"/>
</dbReference>
<dbReference type="FunFam" id="3.30.70.1400:FF:000001">
    <property type="entry name" value="Aminomethyltransferase"/>
    <property type="match status" value="1"/>
</dbReference>
<dbReference type="InterPro" id="IPR006222">
    <property type="entry name" value="GCVT_N"/>
</dbReference>
<evidence type="ECO:0000256" key="1">
    <source>
        <dbReference type="ARBA" id="ARBA00008609"/>
    </source>
</evidence>
<dbReference type="Pfam" id="PF08669">
    <property type="entry name" value="GCV_T_C"/>
    <property type="match status" value="1"/>
</dbReference>
<organism evidence="10 11">
    <name type="scientific">Candidatus Stercoripulliclostridium merdigallinarum</name>
    <dbReference type="NCBI Taxonomy" id="2840951"/>
    <lineage>
        <taxon>Bacteria</taxon>
        <taxon>Bacillati</taxon>
        <taxon>Bacillota</taxon>
        <taxon>Clostridia</taxon>
        <taxon>Eubacteriales</taxon>
        <taxon>Candidatus Stercoripulliclostridium</taxon>
    </lineage>
</organism>
<dbReference type="GO" id="GO:0004047">
    <property type="term" value="F:aminomethyltransferase activity"/>
    <property type="evidence" value="ECO:0007669"/>
    <property type="project" value="UniProtKB-EC"/>
</dbReference>
<dbReference type="Gene3D" id="2.40.30.110">
    <property type="entry name" value="Aminomethyltransferase beta-barrel domains"/>
    <property type="match status" value="1"/>
</dbReference>
<dbReference type="Pfam" id="PF01571">
    <property type="entry name" value="GCV_T"/>
    <property type="match status" value="1"/>
</dbReference>
<comment type="catalytic activity">
    <reaction evidence="6">
        <text>N(6)-[(R)-S(8)-aminomethyldihydrolipoyl]-L-lysyl-[protein] + (6S)-5,6,7,8-tetrahydrofolate = N(6)-[(R)-dihydrolipoyl]-L-lysyl-[protein] + (6R)-5,10-methylene-5,6,7,8-tetrahydrofolate + NH4(+)</text>
        <dbReference type="Rhea" id="RHEA:16945"/>
        <dbReference type="Rhea" id="RHEA-COMP:10475"/>
        <dbReference type="Rhea" id="RHEA-COMP:10492"/>
        <dbReference type="ChEBI" id="CHEBI:15636"/>
        <dbReference type="ChEBI" id="CHEBI:28938"/>
        <dbReference type="ChEBI" id="CHEBI:57453"/>
        <dbReference type="ChEBI" id="CHEBI:83100"/>
        <dbReference type="ChEBI" id="CHEBI:83143"/>
        <dbReference type="EC" id="2.1.2.10"/>
    </reaction>
</comment>
<dbReference type="Gene3D" id="3.30.70.1400">
    <property type="entry name" value="Aminomethyltransferase beta-barrel domains"/>
    <property type="match status" value="1"/>
</dbReference>
<dbReference type="Gene3D" id="4.10.1250.10">
    <property type="entry name" value="Aminomethyltransferase fragment"/>
    <property type="match status" value="1"/>
</dbReference>
<protein>
    <recommendedName>
        <fullName evidence="2">aminomethyltransferase</fullName>
        <ecNumber evidence="2">2.1.2.10</ecNumber>
    </recommendedName>
    <alternativeName>
        <fullName evidence="5">Glycine cleavage system T protein</fullName>
    </alternativeName>
</protein>
<evidence type="ECO:0000313" key="10">
    <source>
        <dbReference type="EMBL" id="HIU60148.1"/>
    </source>
</evidence>
<dbReference type="GO" id="GO:0006546">
    <property type="term" value="P:glycine catabolic process"/>
    <property type="evidence" value="ECO:0007669"/>
    <property type="project" value="InterPro"/>
</dbReference>
<proteinExistence type="inferred from homology"/>
<dbReference type="GO" id="GO:0005829">
    <property type="term" value="C:cytosol"/>
    <property type="evidence" value="ECO:0007669"/>
    <property type="project" value="TreeGrafter"/>
</dbReference>
<evidence type="ECO:0000259" key="9">
    <source>
        <dbReference type="Pfam" id="PF08669"/>
    </source>
</evidence>
<accession>A0A9D1MGM5</accession>
<evidence type="ECO:0000256" key="3">
    <source>
        <dbReference type="ARBA" id="ARBA00022576"/>
    </source>
</evidence>
<dbReference type="Proteomes" id="UP000824094">
    <property type="component" value="Unassembled WGS sequence"/>
</dbReference>
<feature type="binding site" evidence="7">
    <location>
        <position position="191"/>
    </location>
    <ligand>
        <name>substrate</name>
    </ligand>
</feature>
<evidence type="ECO:0000259" key="8">
    <source>
        <dbReference type="Pfam" id="PF01571"/>
    </source>
</evidence>
<evidence type="ECO:0000313" key="11">
    <source>
        <dbReference type="Proteomes" id="UP000824094"/>
    </source>
</evidence>
<keyword evidence="3" id="KW-0032">Aminotransferase</keyword>